<reference evidence="1" key="1">
    <citation type="submission" date="2016-03" db="EMBL/GenBank/DDBJ databases">
        <title>Co-evolution between Pasteurellaceae and their hosts.</title>
        <authorList>
            <person name="Hansen M.J."/>
            <person name="Bojesen A.M."/>
            <person name="Planet P."/>
        </authorList>
    </citation>
    <scope>NUCLEOTIDE SEQUENCE</scope>
    <source>
        <strain evidence="1">146/S8/89</strain>
    </source>
</reference>
<dbReference type="Proteomes" id="UP001155500">
    <property type="component" value="Unassembled WGS sequence"/>
</dbReference>
<proteinExistence type="predicted"/>
<name>A0A9X4SKT1_9PAST</name>
<sequence>MTNIQLWGWNKKPRTMRRFLNSGDIFCFKYHNQYGFGKLLCKSLLGHYAEIFNYFSEQPDIKEKDILKSKRLLPPLIINTYVLFDRKLEGDWRIIGKQLNFKLTQEDKELYYRWGIYPFLKISNMTEEITKDIPVSDIMNYPLQSPYVDSSLKELIDYFIKNKKLPKSFFMP</sequence>
<organism evidence="1 2">
    <name type="scientific">Volucribacter amazonae</name>
    <dbReference type="NCBI Taxonomy" id="256731"/>
    <lineage>
        <taxon>Bacteria</taxon>
        <taxon>Pseudomonadati</taxon>
        <taxon>Pseudomonadota</taxon>
        <taxon>Gammaproteobacteria</taxon>
        <taxon>Pasteurellales</taxon>
        <taxon>Pasteurellaceae</taxon>
        <taxon>Volucribacter</taxon>
    </lineage>
</organism>
<protein>
    <recommendedName>
        <fullName evidence="3">Immunity protein 26 of polymorphic toxin system</fullName>
    </recommendedName>
</protein>
<evidence type="ECO:0000313" key="2">
    <source>
        <dbReference type="Proteomes" id="UP001155500"/>
    </source>
</evidence>
<evidence type="ECO:0000313" key="1">
    <source>
        <dbReference type="EMBL" id="MDG6894343.1"/>
    </source>
</evidence>
<dbReference type="RefSeq" id="WP_279571829.1">
    <property type="nucleotide sequence ID" value="NZ_LWID01000001.1"/>
</dbReference>
<keyword evidence="2" id="KW-1185">Reference proteome</keyword>
<accession>A0A9X4SKT1</accession>
<dbReference type="AlphaFoldDB" id="A0A9X4SKT1"/>
<dbReference type="EMBL" id="LWID01000001">
    <property type="protein sequence ID" value="MDG6894343.1"/>
    <property type="molecule type" value="Genomic_DNA"/>
</dbReference>
<dbReference type="InterPro" id="IPR029278">
    <property type="entry name" value="Imm26"/>
</dbReference>
<dbReference type="Pfam" id="PF15428">
    <property type="entry name" value="Imm26"/>
    <property type="match status" value="1"/>
</dbReference>
<gene>
    <name evidence="1" type="ORF">A6A20_01540</name>
</gene>
<comment type="caution">
    <text evidence="1">The sequence shown here is derived from an EMBL/GenBank/DDBJ whole genome shotgun (WGS) entry which is preliminary data.</text>
</comment>
<evidence type="ECO:0008006" key="3">
    <source>
        <dbReference type="Google" id="ProtNLM"/>
    </source>
</evidence>